<evidence type="ECO:0000256" key="1">
    <source>
        <dbReference type="ARBA" id="ARBA00003292"/>
    </source>
</evidence>
<keyword evidence="10" id="KW-1185">Reference proteome</keyword>
<name>A0A8J4AUV5_9CHLO</name>
<accession>A0A8J4AUV5</accession>
<proteinExistence type="inferred from homology"/>
<reference evidence="9" key="1">
    <citation type="journal article" date="2021" name="Proc. Natl. Acad. Sci. U.S.A.">
        <title>Three genomes in the algal genus Volvox reveal the fate of a haploid sex-determining region after a transition to homothallism.</title>
        <authorList>
            <person name="Yamamoto K."/>
            <person name="Hamaji T."/>
            <person name="Kawai-Toyooka H."/>
            <person name="Matsuzaki R."/>
            <person name="Takahashi F."/>
            <person name="Nishimura Y."/>
            <person name="Kawachi M."/>
            <person name="Noguchi H."/>
            <person name="Minakuchi Y."/>
            <person name="Umen J.G."/>
            <person name="Toyoda A."/>
            <person name="Nozaki H."/>
        </authorList>
    </citation>
    <scope>NUCLEOTIDE SEQUENCE</scope>
    <source>
        <strain evidence="9">NIES-3780</strain>
    </source>
</reference>
<dbReference type="Pfam" id="PF04511">
    <property type="entry name" value="DER1"/>
    <property type="match status" value="1"/>
</dbReference>
<dbReference type="InterPro" id="IPR035952">
    <property type="entry name" value="Rhomboid-like_sf"/>
</dbReference>
<comment type="caution">
    <text evidence="9">The sequence shown here is derived from an EMBL/GenBank/DDBJ whole genome shotgun (WGS) entry which is preliminary data.</text>
</comment>
<dbReference type="EMBL" id="BNCO01000004">
    <property type="protein sequence ID" value="GIL46784.1"/>
    <property type="molecule type" value="Genomic_DNA"/>
</dbReference>
<dbReference type="InterPro" id="IPR007599">
    <property type="entry name" value="DER1"/>
</dbReference>
<evidence type="ECO:0000256" key="2">
    <source>
        <dbReference type="ARBA" id="ARBA00004477"/>
    </source>
</evidence>
<comment type="function">
    <text evidence="1">May be involved in the degradation process of specific misfolded endoplasmic reticulum (ER) luminal proteins.</text>
</comment>
<evidence type="ECO:0000256" key="7">
    <source>
        <dbReference type="ARBA" id="ARBA00023136"/>
    </source>
</evidence>
<gene>
    <name evidence="9" type="ORF">Vafri_3675</name>
</gene>
<keyword evidence="4 8" id="KW-0812">Transmembrane</keyword>
<evidence type="ECO:0000313" key="9">
    <source>
        <dbReference type="EMBL" id="GIL46784.1"/>
    </source>
</evidence>
<feature type="transmembrane region" description="Helical" evidence="8">
    <location>
        <begin position="28"/>
        <end position="54"/>
    </location>
</feature>
<evidence type="ECO:0000256" key="6">
    <source>
        <dbReference type="ARBA" id="ARBA00022989"/>
    </source>
</evidence>
<comment type="subcellular location">
    <subcellularLocation>
        <location evidence="2 8">Endoplasmic reticulum membrane</location>
        <topology evidence="2 8">Multi-pass membrane protein</topology>
    </subcellularLocation>
</comment>
<evidence type="ECO:0000256" key="3">
    <source>
        <dbReference type="ARBA" id="ARBA00008917"/>
    </source>
</evidence>
<sequence length="259" mass="29897">MPPRPVNANEIGHGPLNWYESLPPITRAYGTVLFVTGLLQTFKMIRVFWLALLWSRIYSHFEVWRLVTNFFFCDKMSLRLVFRLIWLFTYGKTLESQTYQFEPADYLFMLLFGALCILATAGLSTWLFAVSMLFVFNADGLIFMILYVWSRNYPDQPLSIYGLFTIQSFYLPFFYVALEFLFTGAFPWVALVGIAVGHLYYYLYDMYPAIGGPQLLVTPTFLKNLLADWGLGRRINTRAAPVPTGFQAFHGRGRRLGAN</sequence>
<organism evidence="9 10">
    <name type="scientific">Volvox africanus</name>
    <dbReference type="NCBI Taxonomy" id="51714"/>
    <lineage>
        <taxon>Eukaryota</taxon>
        <taxon>Viridiplantae</taxon>
        <taxon>Chlorophyta</taxon>
        <taxon>core chlorophytes</taxon>
        <taxon>Chlorophyceae</taxon>
        <taxon>CS clade</taxon>
        <taxon>Chlamydomonadales</taxon>
        <taxon>Volvocaceae</taxon>
        <taxon>Volvox</taxon>
    </lineage>
</organism>
<evidence type="ECO:0000256" key="4">
    <source>
        <dbReference type="ARBA" id="ARBA00022692"/>
    </source>
</evidence>
<dbReference type="SUPFAM" id="SSF144091">
    <property type="entry name" value="Rhomboid-like"/>
    <property type="match status" value="1"/>
</dbReference>
<dbReference type="PANTHER" id="PTHR11009">
    <property type="entry name" value="DER1-LIKE PROTEIN, DERLIN"/>
    <property type="match status" value="1"/>
</dbReference>
<keyword evidence="6 8" id="KW-1133">Transmembrane helix</keyword>
<protein>
    <recommendedName>
        <fullName evidence="8">Derlin</fullName>
    </recommendedName>
</protein>
<evidence type="ECO:0000313" key="10">
    <source>
        <dbReference type="Proteomes" id="UP000747399"/>
    </source>
</evidence>
<evidence type="ECO:0000256" key="8">
    <source>
        <dbReference type="RuleBase" id="RU363059"/>
    </source>
</evidence>
<feature type="transmembrane region" description="Helical" evidence="8">
    <location>
        <begin position="184"/>
        <end position="203"/>
    </location>
</feature>
<feature type="transmembrane region" description="Helical" evidence="8">
    <location>
        <begin position="158"/>
        <end position="178"/>
    </location>
</feature>
<comment type="function">
    <text evidence="8">May be involved in the degradation of misfolded endoplasmic reticulum (ER) luminal proteins.</text>
</comment>
<evidence type="ECO:0000256" key="5">
    <source>
        <dbReference type="ARBA" id="ARBA00022824"/>
    </source>
</evidence>
<dbReference type="Proteomes" id="UP000747399">
    <property type="component" value="Unassembled WGS sequence"/>
</dbReference>
<dbReference type="GO" id="GO:0006950">
    <property type="term" value="P:response to stress"/>
    <property type="evidence" value="ECO:0007669"/>
    <property type="project" value="UniProtKB-ARBA"/>
</dbReference>
<keyword evidence="7 8" id="KW-0472">Membrane</keyword>
<comment type="similarity">
    <text evidence="3 8">Belongs to the derlin family.</text>
</comment>
<dbReference type="AlphaFoldDB" id="A0A8J4AUV5"/>
<feature type="transmembrane region" description="Helical" evidence="8">
    <location>
        <begin position="106"/>
        <end position="137"/>
    </location>
</feature>
<dbReference type="GO" id="GO:0005789">
    <property type="term" value="C:endoplasmic reticulum membrane"/>
    <property type="evidence" value="ECO:0007669"/>
    <property type="project" value="UniProtKB-SubCell"/>
</dbReference>
<keyword evidence="5 8" id="KW-0256">Endoplasmic reticulum</keyword>